<reference evidence="3" key="2">
    <citation type="submission" date="2015-07" db="EMBL/GenBank/DDBJ databases">
        <title>Contrasting host-pathogen interactions and genome evolution in two generalist and specialist microsporidian pathogens of mosquitoes.</title>
        <authorList>
            <consortium name="The Broad Institute Genomics Platform"/>
            <consortium name="The Broad Institute Genome Sequencing Center for Infectious Disease"/>
            <person name="Cuomo C.A."/>
            <person name="Sanscrainte N.D."/>
            <person name="Goldberg J.M."/>
            <person name="Heiman D."/>
            <person name="Young S."/>
            <person name="Zeng Q."/>
            <person name="Becnel J.J."/>
            <person name="Birren B.W."/>
        </authorList>
    </citation>
    <scope>NUCLEOTIDE SEQUENCE [LARGE SCALE GENOMIC DNA]</scope>
    <source>
        <strain evidence="3">USNM 41457</strain>
    </source>
</reference>
<reference evidence="2 3" key="1">
    <citation type="submission" date="2011-08" db="EMBL/GenBank/DDBJ databases">
        <authorList>
            <person name="Liu Z.J."/>
            <person name="Shi F.L."/>
            <person name="Lu J.Q."/>
            <person name="Li M."/>
            <person name="Wang Z.L."/>
        </authorList>
    </citation>
    <scope>NUCLEOTIDE SEQUENCE [LARGE SCALE GENOMIC DNA]</scope>
    <source>
        <strain evidence="2 3">USNM 41457</strain>
    </source>
</reference>
<dbReference type="InParanoid" id="J9D5U1"/>
<dbReference type="Proteomes" id="UP000003163">
    <property type="component" value="Unassembled WGS sequence"/>
</dbReference>
<dbReference type="EMBL" id="AFBI03000051">
    <property type="protein sequence ID" value="EJW02914.1"/>
    <property type="molecule type" value="Genomic_DNA"/>
</dbReference>
<organism evidence="2 3">
    <name type="scientific">Edhazardia aedis (strain USNM 41457)</name>
    <name type="common">Microsporidian parasite</name>
    <dbReference type="NCBI Taxonomy" id="1003232"/>
    <lineage>
        <taxon>Eukaryota</taxon>
        <taxon>Fungi</taxon>
        <taxon>Fungi incertae sedis</taxon>
        <taxon>Microsporidia</taxon>
        <taxon>Edhazardia</taxon>
    </lineage>
</organism>
<feature type="compositionally biased region" description="Polar residues" evidence="1">
    <location>
        <begin position="109"/>
        <end position="123"/>
    </location>
</feature>
<evidence type="ECO:0000256" key="1">
    <source>
        <dbReference type="SAM" id="MobiDB-lite"/>
    </source>
</evidence>
<proteinExistence type="predicted"/>
<keyword evidence="3" id="KW-1185">Reference proteome</keyword>
<gene>
    <name evidence="2" type="ORF">EDEG_02679</name>
</gene>
<evidence type="ECO:0000313" key="2">
    <source>
        <dbReference type="EMBL" id="EJW02914.1"/>
    </source>
</evidence>
<protein>
    <submittedName>
        <fullName evidence="2">Uncharacterized protein</fullName>
    </submittedName>
</protein>
<evidence type="ECO:0000313" key="3">
    <source>
        <dbReference type="Proteomes" id="UP000003163"/>
    </source>
</evidence>
<dbReference type="AlphaFoldDB" id="J9D5U1"/>
<feature type="region of interest" description="Disordered" evidence="1">
    <location>
        <begin position="104"/>
        <end position="123"/>
    </location>
</feature>
<accession>J9D5U1</accession>
<comment type="caution">
    <text evidence="2">The sequence shown here is derived from an EMBL/GenBank/DDBJ whole genome shotgun (WGS) entry which is preliminary data.</text>
</comment>
<sequence length="123" mass="14382">MNNNMPSNCEKNKNLCNYCNYAQQNRFIGNSTFELYPLCERISDEHRSRIPVSKKSRNISRHNPIKNSDFVKVPDEKKFLNKDDEKVVSSYKTQLINLNMKKKRIPSHFNENNLQETGSKSGL</sequence>
<dbReference type="VEuPathDB" id="MicrosporidiaDB:EDEG_02679"/>
<name>J9D5U1_EDHAE</name>
<dbReference type="HOGENOM" id="CLU_2015230_0_0_1"/>